<evidence type="ECO:0000256" key="1">
    <source>
        <dbReference type="SAM" id="MobiDB-lite"/>
    </source>
</evidence>
<reference evidence="2 3" key="1">
    <citation type="journal article" date="2013" name="PLoS Genet.">
        <title>The genome and development-dependent transcriptomes of Pyronema confluens: a window into fungal evolution.</title>
        <authorList>
            <person name="Traeger S."/>
            <person name="Altegoer F."/>
            <person name="Freitag M."/>
            <person name="Gabaldon T."/>
            <person name="Kempken F."/>
            <person name="Kumar A."/>
            <person name="Marcet-Houben M."/>
            <person name="Poggeler S."/>
            <person name="Stajich J.E."/>
            <person name="Nowrousian M."/>
        </authorList>
    </citation>
    <scope>NUCLEOTIDE SEQUENCE [LARGE SCALE GENOMIC DNA]</scope>
    <source>
        <strain evidence="3">CBS 100304</strain>
        <tissue evidence="2">Vegetative mycelium</tissue>
    </source>
</reference>
<feature type="compositionally biased region" description="Basic and acidic residues" evidence="1">
    <location>
        <begin position="45"/>
        <end position="69"/>
    </location>
</feature>
<keyword evidence="3" id="KW-1185">Reference proteome</keyword>
<evidence type="ECO:0000313" key="2">
    <source>
        <dbReference type="EMBL" id="CCX05557.1"/>
    </source>
</evidence>
<name>U4KW10_PYROM</name>
<organism evidence="2 3">
    <name type="scientific">Pyronema omphalodes (strain CBS 100304)</name>
    <name type="common">Pyronema confluens</name>
    <dbReference type="NCBI Taxonomy" id="1076935"/>
    <lineage>
        <taxon>Eukaryota</taxon>
        <taxon>Fungi</taxon>
        <taxon>Dikarya</taxon>
        <taxon>Ascomycota</taxon>
        <taxon>Pezizomycotina</taxon>
        <taxon>Pezizomycetes</taxon>
        <taxon>Pezizales</taxon>
        <taxon>Pyronemataceae</taxon>
        <taxon>Pyronema</taxon>
    </lineage>
</organism>
<dbReference type="AlphaFoldDB" id="U4KW10"/>
<proteinExistence type="predicted"/>
<feature type="region of interest" description="Disordered" evidence="1">
    <location>
        <begin position="1"/>
        <end position="71"/>
    </location>
</feature>
<dbReference type="EMBL" id="HF935261">
    <property type="protein sequence ID" value="CCX05557.1"/>
    <property type="molecule type" value="Genomic_DNA"/>
</dbReference>
<dbReference type="Proteomes" id="UP000018144">
    <property type="component" value="Unassembled WGS sequence"/>
</dbReference>
<sequence>MAPRRTSLPLKTTVEQPFEDPQIENGTSYPATTFDAIVSAGQHLDAGDGRDDDPTQDGKKKGTRRRDYAKGALQGLRSGARSFFNHTALTENQYAPLGDEPWEDTKA</sequence>
<protein>
    <submittedName>
        <fullName evidence="2">Uncharacterized protein</fullName>
    </submittedName>
</protein>
<evidence type="ECO:0000313" key="3">
    <source>
        <dbReference type="Proteomes" id="UP000018144"/>
    </source>
</evidence>
<gene>
    <name evidence="2" type="ORF">PCON_05144</name>
</gene>
<accession>U4KW10</accession>